<dbReference type="PROSITE" id="PS50977">
    <property type="entry name" value="HTH_TETR_2"/>
    <property type="match status" value="1"/>
</dbReference>
<dbReference type="PRINTS" id="PR00455">
    <property type="entry name" value="HTHTETR"/>
</dbReference>
<dbReference type="GO" id="GO:0046677">
    <property type="term" value="P:response to antibiotic"/>
    <property type="evidence" value="ECO:0007669"/>
    <property type="project" value="InterPro"/>
</dbReference>
<dbReference type="InterPro" id="IPR036271">
    <property type="entry name" value="Tet_transcr_reg_TetR-rel_C_sf"/>
</dbReference>
<dbReference type="InterPro" id="IPR009057">
    <property type="entry name" value="Homeodomain-like_sf"/>
</dbReference>
<dbReference type="PANTHER" id="PTHR30055">
    <property type="entry name" value="HTH-TYPE TRANSCRIPTIONAL REGULATOR RUTR"/>
    <property type="match status" value="1"/>
</dbReference>
<dbReference type="GO" id="GO:0000976">
    <property type="term" value="F:transcription cis-regulatory region binding"/>
    <property type="evidence" value="ECO:0007669"/>
    <property type="project" value="TreeGrafter"/>
</dbReference>
<dbReference type="SUPFAM" id="SSF48498">
    <property type="entry name" value="Tetracyclin repressor-like, C-terminal domain"/>
    <property type="match status" value="1"/>
</dbReference>
<dbReference type="SUPFAM" id="SSF46689">
    <property type="entry name" value="Homeodomain-like"/>
    <property type="match status" value="1"/>
</dbReference>
<dbReference type="PRINTS" id="PR00400">
    <property type="entry name" value="TETREPRESSOR"/>
</dbReference>
<dbReference type="Gene3D" id="1.10.10.60">
    <property type="entry name" value="Homeodomain-like"/>
    <property type="match status" value="1"/>
</dbReference>
<dbReference type="Pfam" id="PF00440">
    <property type="entry name" value="TetR_N"/>
    <property type="match status" value="1"/>
</dbReference>
<dbReference type="PANTHER" id="PTHR30055:SF151">
    <property type="entry name" value="TRANSCRIPTIONAL REGULATORY PROTEIN"/>
    <property type="match status" value="1"/>
</dbReference>
<keyword evidence="2" id="KW-0805">Transcription regulation</keyword>
<reference evidence="7 8" key="1">
    <citation type="submission" date="2020-08" db="EMBL/GenBank/DDBJ databases">
        <title>The Agave Microbiome: Exploring the role of microbial communities in plant adaptations to desert environments.</title>
        <authorList>
            <person name="Partida-Martinez L.P."/>
        </authorList>
    </citation>
    <scope>NUCLEOTIDE SEQUENCE [LARGE SCALE GENOMIC DNA]</scope>
    <source>
        <strain evidence="7 8">RAS26</strain>
    </source>
</reference>
<dbReference type="GO" id="GO:0003700">
    <property type="term" value="F:DNA-binding transcription factor activity"/>
    <property type="evidence" value="ECO:0007669"/>
    <property type="project" value="TreeGrafter"/>
</dbReference>
<sequence>MSLSRVQVVAAALEILDEYGLGDLTMRRLATSLGVQPGALYWHVANKQALLAEVADAIVADLPGLTAGEAPERAPAAPDRLDAPEVRSPAEAPAALEALAEVAGWARALRRTLLAHRDGADVVATAYALRSDQDPTVSALTDRVRAAGVPRAQADAGSAALVHYVLGHTAHEQAHAQLVAGAPAGAEAGHDAGERFELGLALLLDGLALRAVEPPA</sequence>
<name>A0A7W4UD10_9CELL</name>
<organism evidence="7 8">
    <name type="scientific">Cellulomonas cellasea</name>
    <dbReference type="NCBI Taxonomy" id="43670"/>
    <lineage>
        <taxon>Bacteria</taxon>
        <taxon>Bacillati</taxon>
        <taxon>Actinomycetota</taxon>
        <taxon>Actinomycetes</taxon>
        <taxon>Micrococcales</taxon>
        <taxon>Cellulomonadaceae</taxon>
        <taxon>Cellulomonas</taxon>
    </lineage>
</organism>
<dbReference type="InterPro" id="IPR003012">
    <property type="entry name" value="Tet_transcr_reg_TetR"/>
</dbReference>
<evidence type="ECO:0000259" key="6">
    <source>
        <dbReference type="PROSITE" id="PS50977"/>
    </source>
</evidence>
<evidence type="ECO:0000256" key="5">
    <source>
        <dbReference type="PROSITE-ProRule" id="PRU00335"/>
    </source>
</evidence>
<dbReference type="InterPro" id="IPR023772">
    <property type="entry name" value="DNA-bd_HTH_TetR-type_CS"/>
</dbReference>
<feature type="domain" description="HTH tetR-type" evidence="6">
    <location>
        <begin position="2"/>
        <end position="62"/>
    </location>
</feature>
<dbReference type="Pfam" id="PF02909">
    <property type="entry name" value="TetR_C_1"/>
    <property type="match status" value="1"/>
</dbReference>
<dbReference type="Gene3D" id="1.10.357.10">
    <property type="entry name" value="Tetracycline Repressor, domain 2"/>
    <property type="match status" value="1"/>
</dbReference>
<proteinExistence type="predicted"/>
<dbReference type="InterPro" id="IPR004111">
    <property type="entry name" value="Repressor_TetR_C"/>
</dbReference>
<feature type="DNA-binding region" description="H-T-H motif" evidence="5">
    <location>
        <begin position="25"/>
        <end position="44"/>
    </location>
</feature>
<protein>
    <submittedName>
        <fullName evidence="7">AcrR family transcriptional regulator</fullName>
    </submittedName>
</protein>
<evidence type="ECO:0000256" key="4">
    <source>
        <dbReference type="ARBA" id="ARBA00023163"/>
    </source>
</evidence>
<keyword evidence="4" id="KW-0804">Transcription</keyword>
<evidence type="ECO:0000256" key="2">
    <source>
        <dbReference type="ARBA" id="ARBA00023015"/>
    </source>
</evidence>
<evidence type="ECO:0000313" key="8">
    <source>
        <dbReference type="Proteomes" id="UP000518206"/>
    </source>
</evidence>
<comment type="caution">
    <text evidence="7">The sequence shown here is derived from an EMBL/GenBank/DDBJ whole genome shotgun (WGS) entry which is preliminary data.</text>
</comment>
<accession>A0A7W4UD10</accession>
<gene>
    <name evidence="7" type="ORF">FHR80_000837</name>
</gene>
<dbReference type="GO" id="GO:0045892">
    <property type="term" value="P:negative regulation of DNA-templated transcription"/>
    <property type="evidence" value="ECO:0007669"/>
    <property type="project" value="InterPro"/>
</dbReference>
<reference evidence="7 8" key="2">
    <citation type="submission" date="2020-08" db="EMBL/GenBank/DDBJ databases">
        <authorList>
            <person name="Partida-Martinez L."/>
            <person name="Huntemann M."/>
            <person name="Clum A."/>
            <person name="Wang J."/>
            <person name="Palaniappan K."/>
            <person name="Ritter S."/>
            <person name="Chen I.-M."/>
            <person name="Stamatis D."/>
            <person name="Reddy T."/>
            <person name="O'Malley R."/>
            <person name="Daum C."/>
            <person name="Shapiro N."/>
            <person name="Ivanova N."/>
            <person name="Kyrpides N."/>
            <person name="Woyke T."/>
        </authorList>
    </citation>
    <scope>NUCLEOTIDE SEQUENCE [LARGE SCALE GENOMIC DNA]</scope>
    <source>
        <strain evidence="7 8">RAS26</strain>
    </source>
</reference>
<dbReference type="PROSITE" id="PS01081">
    <property type="entry name" value="HTH_TETR_1"/>
    <property type="match status" value="1"/>
</dbReference>
<dbReference type="InterPro" id="IPR001647">
    <property type="entry name" value="HTH_TetR"/>
</dbReference>
<dbReference type="InterPro" id="IPR050109">
    <property type="entry name" value="HTH-type_TetR-like_transc_reg"/>
</dbReference>
<dbReference type="RefSeq" id="WP_311701873.1">
    <property type="nucleotide sequence ID" value="NZ_JACHVX010000001.1"/>
</dbReference>
<dbReference type="EMBL" id="JACHVX010000001">
    <property type="protein sequence ID" value="MBB2921943.1"/>
    <property type="molecule type" value="Genomic_DNA"/>
</dbReference>
<evidence type="ECO:0000313" key="7">
    <source>
        <dbReference type="EMBL" id="MBB2921943.1"/>
    </source>
</evidence>
<evidence type="ECO:0000256" key="1">
    <source>
        <dbReference type="ARBA" id="ARBA00022491"/>
    </source>
</evidence>
<keyword evidence="3 5" id="KW-0238">DNA-binding</keyword>
<dbReference type="Proteomes" id="UP000518206">
    <property type="component" value="Unassembled WGS sequence"/>
</dbReference>
<keyword evidence="1" id="KW-0678">Repressor</keyword>
<evidence type="ECO:0000256" key="3">
    <source>
        <dbReference type="ARBA" id="ARBA00023125"/>
    </source>
</evidence>
<dbReference type="AlphaFoldDB" id="A0A7W4UD10"/>